<name>A0A0F9LCM2_9ZZZZ</name>
<proteinExistence type="predicted"/>
<accession>A0A0F9LCM2</accession>
<organism evidence="1">
    <name type="scientific">marine sediment metagenome</name>
    <dbReference type="NCBI Taxonomy" id="412755"/>
    <lineage>
        <taxon>unclassified sequences</taxon>
        <taxon>metagenomes</taxon>
        <taxon>ecological metagenomes</taxon>
    </lineage>
</organism>
<reference evidence="1" key="1">
    <citation type="journal article" date="2015" name="Nature">
        <title>Complex archaea that bridge the gap between prokaryotes and eukaryotes.</title>
        <authorList>
            <person name="Spang A."/>
            <person name="Saw J.H."/>
            <person name="Jorgensen S.L."/>
            <person name="Zaremba-Niedzwiedzka K."/>
            <person name="Martijn J."/>
            <person name="Lind A.E."/>
            <person name="van Eijk R."/>
            <person name="Schleper C."/>
            <person name="Guy L."/>
            <person name="Ettema T.J."/>
        </authorList>
    </citation>
    <scope>NUCLEOTIDE SEQUENCE</scope>
</reference>
<protein>
    <submittedName>
        <fullName evidence="1">Uncharacterized protein</fullName>
    </submittedName>
</protein>
<evidence type="ECO:0000313" key="1">
    <source>
        <dbReference type="EMBL" id="KKM92644.1"/>
    </source>
</evidence>
<gene>
    <name evidence="1" type="ORF">LCGC14_1216390</name>
</gene>
<dbReference type="EMBL" id="LAZR01006365">
    <property type="protein sequence ID" value="KKM92644.1"/>
    <property type="molecule type" value="Genomic_DNA"/>
</dbReference>
<sequence>MPVIKREYEKIKRNSICPCEENDGREKPKKYKQCCLKKIRAKEQQTYEMIYESKRIAEAKKHVAATIQHDIDHPILVPAKKIVSPSNIIIP</sequence>
<comment type="caution">
    <text evidence="1">The sequence shown here is derived from an EMBL/GenBank/DDBJ whole genome shotgun (WGS) entry which is preliminary data.</text>
</comment>
<dbReference type="AlphaFoldDB" id="A0A0F9LCM2"/>